<dbReference type="PRINTS" id="PR00551">
    <property type="entry name" value="2SGLOBULIN"/>
</dbReference>
<dbReference type="InterPro" id="IPR017853">
    <property type="entry name" value="GH"/>
</dbReference>
<dbReference type="STRING" id="3827.A0A1S2YT29"/>
<name>A0A1S2YT29_CICAR</name>
<dbReference type="GO" id="GO:0005975">
    <property type="term" value="P:carbohydrate metabolic process"/>
    <property type="evidence" value="ECO:0007669"/>
    <property type="project" value="InterPro"/>
</dbReference>
<dbReference type="RefSeq" id="XP_004509468.1">
    <property type="nucleotide sequence ID" value="XM_004509411.3"/>
</dbReference>
<gene>
    <name evidence="3" type="primary">LOC101498991</name>
</gene>
<dbReference type="GeneID" id="101498991"/>
<dbReference type="PANTHER" id="PTHR46476:SF13">
    <property type="entry name" value="2, PUTATIVE, EXPRESSED-RELATED"/>
    <property type="match status" value="1"/>
</dbReference>
<dbReference type="KEGG" id="cam:101498991"/>
<evidence type="ECO:0000259" key="1">
    <source>
        <dbReference type="PROSITE" id="PS51910"/>
    </source>
</evidence>
<dbReference type="SUPFAM" id="SSF51445">
    <property type="entry name" value="(Trans)glycosidases"/>
    <property type="match status" value="1"/>
</dbReference>
<dbReference type="Pfam" id="PF00704">
    <property type="entry name" value="Glyco_hydro_18"/>
    <property type="match status" value="1"/>
</dbReference>
<evidence type="ECO:0000313" key="3">
    <source>
        <dbReference type="RefSeq" id="XP_004509468.1"/>
    </source>
</evidence>
<feature type="domain" description="GH18" evidence="1">
    <location>
        <begin position="6"/>
        <end position="277"/>
    </location>
</feature>
<reference evidence="2" key="1">
    <citation type="journal article" date="2013" name="Nat. Biotechnol.">
        <title>Draft genome sequence of chickpea (Cicer arietinum) provides a resource for trait improvement.</title>
        <authorList>
            <person name="Varshney R.K."/>
            <person name="Song C."/>
            <person name="Saxena R.K."/>
            <person name="Azam S."/>
            <person name="Yu S."/>
            <person name="Sharpe A.G."/>
            <person name="Cannon S."/>
            <person name="Baek J."/>
            <person name="Rosen B.D."/>
            <person name="Tar'an B."/>
            <person name="Millan T."/>
            <person name="Zhang X."/>
            <person name="Ramsay L.D."/>
            <person name="Iwata A."/>
            <person name="Wang Y."/>
            <person name="Nelson W."/>
            <person name="Farmer A.D."/>
            <person name="Gaur P.M."/>
            <person name="Soderlund C."/>
            <person name="Penmetsa R.V."/>
            <person name="Xu C."/>
            <person name="Bharti A.K."/>
            <person name="He W."/>
            <person name="Winter P."/>
            <person name="Zhao S."/>
            <person name="Hane J.K."/>
            <person name="Carrasquilla-Garcia N."/>
            <person name="Condie J.A."/>
            <person name="Upadhyaya H.D."/>
            <person name="Luo M.C."/>
            <person name="Thudi M."/>
            <person name="Gowda C.L."/>
            <person name="Singh N.P."/>
            <person name="Lichtenzveig J."/>
            <person name="Gali K.K."/>
            <person name="Rubio J."/>
            <person name="Nadarajan N."/>
            <person name="Dolezel J."/>
            <person name="Bansal K.C."/>
            <person name="Xu X."/>
            <person name="Edwards D."/>
            <person name="Zhang G."/>
            <person name="Kahl G."/>
            <person name="Gil J."/>
            <person name="Singh K.B."/>
            <person name="Datta S.K."/>
            <person name="Jackson S.A."/>
            <person name="Wang J."/>
            <person name="Cook D.R."/>
        </authorList>
    </citation>
    <scope>NUCLEOTIDE SEQUENCE [LARGE SCALE GENOMIC DNA]</scope>
    <source>
        <strain evidence="2">cv. CDC Frontier</strain>
    </source>
</reference>
<proteinExistence type="predicted"/>
<protein>
    <submittedName>
        <fullName evidence="3">Uncharacterized protein LOC101498991</fullName>
    </submittedName>
</protein>
<dbReference type="Gene3D" id="3.20.20.80">
    <property type="entry name" value="Glycosidases"/>
    <property type="match status" value="1"/>
</dbReference>
<dbReference type="AlphaFoldDB" id="A0A1S2YT29"/>
<dbReference type="InterPro" id="IPR000677">
    <property type="entry name" value="Chitinase-like"/>
</dbReference>
<accession>A0A1S2YT29</accession>
<dbReference type="Proteomes" id="UP000087171">
    <property type="component" value="Chromosome Ca7"/>
</dbReference>
<keyword evidence="2" id="KW-1185">Reference proteome</keyword>
<dbReference type="PaxDb" id="3827-XP_004509468.1"/>
<dbReference type="InterPro" id="IPR001223">
    <property type="entry name" value="Glyco_hydro18_cat"/>
</dbReference>
<sequence length="277" mass="32258">MSIDDSNISVDLTIYREYILHLPIEFNEIKAKFQKIDFILGFASEDYNIQGKGTGYFKPTWNVDDLSPEKLKTLKENNPQVRVILSIGGVGTEYPFNPIEKHQWISNALNSIRQIIIQYDRIYRYHNIIDGIDIHYDVIKSSRNEFSYLIGDVIKQLKNDTRLFINVVSIAPTAHVQSYYHKLYSDHKDIIDLVDYQFYNQKIYSKDEFVELYKNLVGAYGSYKVLPGYSNPYDPIIIEGIIYLIKNKLIPGIFYWNPNNSTIDTNTSSLENILQNL</sequence>
<dbReference type="OrthoDB" id="1395031at2759"/>
<evidence type="ECO:0000313" key="2">
    <source>
        <dbReference type="Proteomes" id="UP000087171"/>
    </source>
</evidence>
<dbReference type="PROSITE" id="PS51910">
    <property type="entry name" value="GH18_2"/>
    <property type="match status" value="1"/>
</dbReference>
<reference evidence="3" key="2">
    <citation type="submission" date="2025-08" db="UniProtKB">
        <authorList>
            <consortium name="RefSeq"/>
        </authorList>
    </citation>
    <scope>IDENTIFICATION</scope>
    <source>
        <tissue evidence="3">Etiolated seedlings</tissue>
    </source>
</reference>
<dbReference type="PANTHER" id="PTHR46476">
    <property type="entry name" value="CHITINASE 2-LIKE"/>
    <property type="match status" value="1"/>
</dbReference>
<organism evidence="2 3">
    <name type="scientific">Cicer arietinum</name>
    <name type="common">Chickpea</name>
    <name type="synonym">Garbanzo</name>
    <dbReference type="NCBI Taxonomy" id="3827"/>
    <lineage>
        <taxon>Eukaryota</taxon>
        <taxon>Viridiplantae</taxon>
        <taxon>Streptophyta</taxon>
        <taxon>Embryophyta</taxon>
        <taxon>Tracheophyta</taxon>
        <taxon>Spermatophyta</taxon>
        <taxon>Magnoliopsida</taxon>
        <taxon>eudicotyledons</taxon>
        <taxon>Gunneridae</taxon>
        <taxon>Pentapetalae</taxon>
        <taxon>rosids</taxon>
        <taxon>fabids</taxon>
        <taxon>Fabales</taxon>
        <taxon>Fabaceae</taxon>
        <taxon>Papilionoideae</taxon>
        <taxon>50 kb inversion clade</taxon>
        <taxon>NPAAA clade</taxon>
        <taxon>Hologalegina</taxon>
        <taxon>IRL clade</taxon>
        <taxon>Cicereae</taxon>
        <taxon>Cicer</taxon>
    </lineage>
</organism>